<proteinExistence type="predicted"/>
<evidence type="ECO:0008006" key="3">
    <source>
        <dbReference type="Google" id="ProtNLM"/>
    </source>
</evidence>
<sequence>MVQHHPGLSAVDVHAPYGARRRKVLLADRLSAAALGRLLHFLPGGGSEGGAQPFMLSGDQGAFESRHLCDDAVAPFGRRSAGASHGESHRCHDAGPYHCSDTPSPVHPALPAAPGGIGPFRPLCEKWSLIHETWASWRLQPVRGR</sequence>
<organism evidence="1 2">
    <name type="scientific">Streptomyces thermoalcalitolerans</name>
    <dbReference type="NCBI Taxonomy" id="65605"/>
    <lineage>
        <taxon>Bacteria</taxon>
        <taxon>Bacillati</taxon>
        <taxon>Actinomycetota</taxon>
        <taxon>Actinomycetes</taxon>
        <taxon>Kitasatosporales</taxon>
        <taxon>Streptomycetaceae</taxon>
        <taxon>Streptomyces</taxon>
    </lineage>
</organism>
<keyword evidence="2" id="KW-1185">Reference proteome</keyword>
<gene>
    <name evidence="1" type="ORF">GCM10009549_00720</name>
</gene>
<evidence type="ECO:0000313" key="1">
    <source>
        <dbReference type="EMBL" id="GAA0900684.1"/>
    </source>
</evidence>
<reference evidence="2" key="1">
    <citation type="journal article" date="2019" name="Int. J. Syst. Evol. Microbiol.">
        <title>The Global Catalogue of Microorganisms (GCM) 10K type strain sequencing project: providing services to taxonomists for standard genome sequencing and annotation.</title>
        <authorList>
            <consortium name="The Broad Institute Genomics Platform"/>
            <consortium name="The Broad Institute Genome Sequencing Center for Infectious Disease"/>
            <person name="Wu L."/>
            <person name="Ma J."/>
        </authorList>
    </citation>
    <scope>NUCLEOTIDE SEQUENCE [LARGE SCALE GENOMIC DNA]</scope>
    <source>
        <strain evidence="2">JCM 10673</strain>
    </source>
</reference>
<accession>A0ABP3YTB7</accession>
<protein>
    <recommendedName>
        <fullName evidence="3">Transposase</fullName>
    </recommendedName>
</protein>
<evidence type="ECO:0000313" key="2">
    <source>
        <dbReference type="Proteomes" id="UP001501005"/>
    </source>
</evidence>
<dbReference type="Proteomes" id="UP001501005">
    <property type="component" value="Unassembled WGS sequence"/>
</dbReference>
<comment type="caution">
    <text evidence="1">The sequence shown here is derived from an EMBL/GenBank/DDBJ whole genome shotgun (WGS) entry which is preliminary data.</text>
</comment>
<dbReference type="EMBL" id="BAAAHG010000001">
    <property type="protein sequence ID" value="GAA0900684.1"/>
    <property type="molecule type" value="Genomic_DNA"/>
</dbReference>
<name>A0ABP3YTB7_9ACTN</name>